<evidence type="ECO:0000256" key="10">
    <source>
        <dbReference type="ARBA" id="ARBA00023077"/>
    </source>
</evidence>
<dbReference type="PROSITE" id="PS52016">
    <property type="entry name" value="TONB_DEPENDENT_REC_3"/>
    <property type="match status" value="1"/>
</dbReference>
<organism evidence="18 19">
    <name type="scientific">Dyadobacter subterraneus</name>
    <dbReference type="NCBI Taxonomy" id="2773304"/>
    <lineage>
        <taxon>Bacteria</taxon>
        <taxon>Pseudomonadati</taxon>
        <taxon>Bacteroidota</taxon>
        <taxon>Cytophagia</taxon>
        <taxon>Cytophagales</taxon>
        <taxon>Spirosomataceae</taxon>
        <taxon>Dyadobacter</taxon>
    </lineage>
</organism>
<keyword evidence="8" id="KW-0408">Iron</keyword>
<dbReference type="Pfam" id="PF00593">
    <property type="entry name" value="TonB_dep_Rec_b-barrel"/>
    <property type="match status" value="1"/>
</dbReference>
<evidence type="ECO:0000256" key="3">
    <source>
        <dbReference type="ARBA" id="ARBA00022448"/>
    </source>
</evidence>
<proteinExistence type="inferred from homology"/>
<reference evidence="19" key="1">
    <citation type="submission" date="2023-07" db="EMBL/GenBank/DDBJ databases">
        <title>Dyadobacter sp. nov 'subterranea' isolated from contaminted grondwater.</title>
        <authorList>
            <person name="Szabo I."/>
            <person name="Al-Omari J."/>
            <person name="Szerdahelyi S.G."/>
            <person name="Rado J."/>
        </authorList>
    </citation>
    <scope>NUCLEOTIDE SEQUENCE [LARGE SCALE GENOMIC DNA]</scope>
    <source>
        <strain evidence="19">UP-52</strain>
    </source>
</reference>
<dbReference type="PANTHER" id="PTHR32552:SF68">
    <property type="entry name" value="FERRICHROME OUTER MEMBRANE TRANSPORTER_PHAGE RECEPTOR"/>
    <property type="match status" value="1"/>
</dbReference>
<comment type="caution">
    <text evidence="18">The sequence shown here is derived from an EMBL/GenBank/DDBJ whole genome shotgun (WGS) entry which is preliminary data.</text>
</comment>
<evidence type="ECO:0000259" key="16">
    <source>
        <dbReference type="Pfam" id="PF00593"/>
    </source>
</evidence>
<gene>
    <name evidence="18" type="ORF">IEE83_05825</name>
</gene>
<dbReference type="Pfam" id="PF13715">
    <property type="entry name" value="CarbopepD_reg_2"/>
    <property type="match status" value="1"/>
</dbReference>
<dbReference type="RefSeq" id="WP_194119661.1">
    <property type="nucleotide sequence ID" value="NZ_JACYGY010000001.1"/>
</dbReference>
<dbReference type="Pfam" id="PF07715">
    <property type="entry name" value="Plug"/>
    <property type="match status" value="1"/>
</dbReference>
<dbReference type="InterPro" id="IPR037066">
    <property type="entry name" value="Plug_dom_sf"/>
</dbReference>
<dbReference type="SUPFAM" id="SSF56935">
    <property type="entry name" value="Porins"/>
    <property type="match status" value="1"/>
</dbReference>
<evidence type="ECO:0000256" key="9">
    <source>
        <dbReference type="ARBA" id="ARBA00023065"/>
    </source>
</evidence>
<evidence type="ECO:0000256" key="11">
    <source>
        <dbReference type="ARBA" id="ARBA00023136"/>
    </source>
</evidence>
<sequence>MPLLLTFFVVVSSLQTNAQSHHGGQIKGIVTTIDGAPAQGIAVKIKNTTKGTVANTNGSFEFKNLPHGSYTIEFSMVGYETSTADAVLTEEKPSADLLVQLDFSSRKLDEVIISSGGNRFAKKESDDVSKMPISNMENPQVYSVVSKELMKEQIVTDYNSAFKNVPGAGIAEVRNQGRTTSISRGFATPQLVRNGVGSFTYSTIDPANLERIEVIKGPSATLFGSTLSSFGGLFNRVTKKPFDVFKGEVSFSAGSWDLNRLTLDINTPLNADKSALLRVNTALHSERSFQDAGFARNFLIAPSFSYAVNDRLTLLLDVEFSGYKSTSPMRVTPATRGKARSVTELGMPYKLSYANNTINYAGQQYNIFGQIKYKLSPEWTSQTIVSRTRSSADGNVVGLTILTDSTLRQTVTNQDYPYYGTDFQQNFIGDFHLGPLRNRIVAGIDVYSLRATRNDASVNMPAINFKRPGNAYNNFNISKVAPLFATATFTNLVSFNERTYSAYASDVLNITDRLLAMASLRIDRYSNLGTYFPSIDSTGGAFKQTALSPKFGVVYQVVKDKISIFGNYMNGFSNVSGSDFFGNTFKPNRANQLEGGVKLDYSFVTATFSYYDIAVSDVTRDDPEHVNYSIQDGTQVSKGFEAELIANPAPGLNIVAGFTYNDSKYTKSNESIQGYRPTTAGPPRMANLWISYRLVKGAAKGLGVGFGGIYGSESFQSNTKTFTFTIPSYTVLDASIFYDKPKFRIGLKVDNLTSEKYWSYRLAAQNPLKVTGNITFKF</sequence>
<evidence type="ECO:0000256" key="7">
    <source>
        <dbReference type="ARBA" id="ARBA00022729"/>
    </source>
</evidence>
<dbReference type="EMBL" id="JACYGY010000001">
    <property type="protein sequence ID" value="MBE9461394.1"/>
    <property type="molecule type" value="Genomic_DNA"/>
</dbReference>
<evidence type="ECO:0000256" key="15">
    <source>
        <dbReference type="RuleBase" id="RU003357"/>
    </source>
</evidence>
<keyword evidence="4 14" id="KW-1134">Transmembrane beta strand</keyword>
<dbReference type="SUPFAM" id="SSF49464">
    <property type="entry name" value="Carboxypeptidase regulatory domain-like"/>
    <property type="match status" value="1"/>
</dbReference>
<dbReference type="InterPro" id="IPR012910">
    <property type="entry name" value="Plug_dom"/>
</dbReference>
<dbReference type="InterPro" id="IPR010105">
    <property type="entry name" value="TonB_sidphr_rcpt"/>
</dbReference>
<evidence type="ECO:0000313" key="19">
    <source>
        <dbReference type="Proteomes" id="UP000634134"/>
    </source>
</evidence>
<feature type="domain" description="TonB-dependent receptor-like beta-barrel" evidence="16">
    <location>
        <begin position="308"/>
        <end position="752"/>
    </location>
</feature>
<dbReference type="InterPro" id="IPR036942">
    <property type="entry name" value="Beta-barrel_TonB_sf"/>
</dbReference>
<evidence type="ECO:0000259" key="17">
    <source>
        <dbReference type="Pfam" id="PF07715"/>
    </source>
</evidence>
<evidence type="ECO:0000256" key="2">
    <source>
        <dbReference type="ARBA" id="ARBA00009810"/>
    </source>
</evidence>
<keyword evidence="11 14" id="KW-0472">Membrane</keyword>
<dbReference type="InterPro" id="IPR000531">
    <property type="entry name" value="Beta-barrel_TonB"/>
</dbReference>
<keyword evidence="6 14" id="KW-0812">Transmembrane</keyword>
<name>A0ABR9W8B2_9BACT</name>
<comment type="similarity">
    <text evidence="2 14 15">Belongs to the TonB-dependent receptor family.</text>
</comment>
<dbReference type="PANTHER" id="PTHR32552">
    <property type="entry name" value="FERRICHROME IRON RECEPTOR-RELATED"/>
    <property type="match status" value="1"/>
</dbReference>
<evidence type="ECO:0000256" key="12">
    <source>
        <dbReference type="ARBA" id="ARBA00023170"/>
    </source>
</evidence>
<evidence type="ECO:0000313" key="18">
    <source>
        <dbReference type="EMBL" id="MBE9461394.1"/>
    </source>
</evidence>
<dbReference type="Proteomes" id="UP000634134">
    <property type="component" value="Unassembled WGS sequence"/>
</dbReference>
<feature type="domain" description="TonB-dependent receptor plug" evidence="17">
    <location>
        <begin position="135"/>
        <end position="225"/>
    </location>
</feature>
<keyword evidence="13 14" id="KW-0998">Cell outer membrane</keyword>
<comment type="subcellular location">
    <subcellularLocation>
        <location evidence="1 14">Cell outer membrane</location>
        <topology evidence="1 14">Multi-pass membrane protein</topology>
    </subcellularLocation>
</comment>
<dbReference type="Gene3D" id="2.170.130.10">
    <property type="entry name" value="TonB-dependent receptor, plug domain"/>
    <property type="match status" value="1"/>
</dbReference>
<evidence type="ECO:0000256" key="1">
    <source>
        <dbReference type="ARBA" id="ARBA00004571"/>
    </source>
</evidence>
<evidence type="ECO:0000256" key="5">
    <source>
        <dbReference type="ARBA" id="ARBA00022496"/>
    </source>
</evidence>
<dbReference type="InterPro" id="IPR008969">
    <property type="entry name" value="CarboxyPept-like_regulatory"/>
</dbReference>
<dbReference type="InterPro" id="IPR039426">
    <property type="entry name" value="TonB-dep_rcpt-like"/>
</dbReference>
<evidence type="ECO:0000256" key="8">
    <source>
        <dbReference type="ARBA" id="ARBA00023004"/>
    </source>
</evidence>
<keyword evidence="3 14" id="KW-0813">Transport</keyword>
<keyword evidence="10 15" id="KW-0798">TonB box</keyword>
<keyword evidence="19" id="KW-1185">Reference proteome</keyword>
<dbReference type="Gene3D" id="2.40.170.20">
    <property type="entry name" value="TonB-dependent receptor, beta-barrel domain"/>
    <property type="match status" value="1"/>
</dbReference>
<evidence type="ECO:0000256" key="13">
    <source>
        <dbReference type="ARBA" id="ARBA00023237"/>
    </source>
</evidence>
<keyword evidence="5" id="KW-0410">Iron transport</keyword>
<keyword evidence="12 18" id="KW-0675">Receptor</keyword>
<accession>A0ABR9W8B2</accession>
<dbReference type="CDD" id="cd01347">
    <property type="entry name" value="ligand_gated_channel"/>
    <property type="match status" value="1"/>
</dbReference>
<evidence type="ECO:0000256" key="6">
    <source>
        <dbReference type="ARBA" id="ARBA00022692"/>
    </source>
</evidence>
<protein>
    <submittedName>
        <fullName evidence="18">TonB-dependent receptor</fullName>
    </submittedName>
</protein>
<evidence type="ECO:0000256" key="14">
    <source>
        <dbReference type="PROSITE-ProRule" id="PRU01360"/>
    </source>
</evidence>
<dbReference type="Gene3D" id="2.60.40.1120">
    <property type="entry name" value="Carboxypeptidase-like, regulatory domain"/>
    <property type="match status" value="1"/>
</dbReference>
<dbReference type="NCBIfam" id="TIGR01783">
    <property type="entry name" value="TonB-siderophor"/>
    <property type="match status" value="1"/>
</dbReference>
<keyword evidence="9" id="KW-0406">Ion transport</keyword>
<evidence type="ECO:0000256" key="4">
    <source>
        <dbReference type="ARBA" id="ARBA00022452"/>
    </source>
</evidence>
<keyword evidence="7" id="KW-0732">Signal</keyword>